<gene>
    <name evidence="1" type="ORF">LSINAPIS_LOCUS1725</name>
</gene>
<evidence type="ECO:0000313" key="1">
    <source>
        <dbReference type="EMBL" id="VVC88320.1"/>
    </source>
</evidence>
<organism evidence="1 2">
    <name type="scientific">Leptidea sinapis</name>
    <dbReference type="NCBI Taxonomy" id="189913"/>
    <lineage>
        <taxon>Eukaryota</taxon>
        <taxon>Metazoa</taxon>
        <taxon>Ecdysozoa</taxon>
        <taxon>Arthropoda</taxon>
        <taxon>Hexapoda</taxon>
        <taxon>Insecta</taxon>
        <taxon>Pterygota</taxon>
        <taxon>Neoptera</taxon>
        <taxon>Endopterygota</taxon>
        <taxon>Lepidoptera</taxon>
        <taxon>Glossata</taxon>
        <taxon>Ditrysia</taxon>
        <taxon>Papilionoidea</taxon>
        <taxon>Pieridae</taxon>
        <taxon>Dismorphiinae</taxon>
        <taxon>Leptidea</taxon>
    </lineage>
</organism>
<sequence>MSNHNLTAVLYAPVQKFLDALPDSYYQNLLQVFEQHYLTMPYYCSQLFRTLHIFTTEFFISSLTVDT</sequence>
<dbReference type="Proteomes" id="UP000324832">
    <property type="component" value="Unassembled WGS sequence"/>
</dbReference>
<keyword evidence="2" id="KW-1185">Reference proteome</keyword>
<accession>A0A5E4PTU7</accession>
<dbReference type="EMBL" id="FZQP02000293">
    <property type="protein sequence ID" value="VVC88320.1"/>
    <property type="molecule type" value="Genomic_DNA"/>
</dbReference>
<reference evidence="1 2" key="1">
    <citation type="submission" date="2017-07" db="EMBL/GenBank/DDBJ databases">
        <authorList>
            <person name="Talla V."/>
            <person name="Backstrom N."/>
        </authorList>
    </citation>
    <scope>NUCLEOTIDE SEQUENCE [LARGE SCALE GENOMIC DNA]</scope>
</reference>
<evidence type="ECO:0000313" key="2">
    <source>
        <dbReference type="Proteomes" id="UP000324832"/>
    </source>
</evidence>
<dbReference type="AlphaFoldDB" id="A0A5E4PTU7"/>
<protein>
    <submittedName>
        <fullName evidence="1">Uncharacterized protein</fullName>
    </submittedName>
</protein>
<name>A0A5E4PTU7_9NEOP</name>
<proteinExistence type="predicted"/>